<reference evidence="2 3" key="1">
    <citation type="submission" date="2014-05" db="EMBL/GenBank/DDBJ databases">
        <title>Draft Genome Sequence of Nitratireductor basaltis Strain UMTGB225, A Marine Bacterium Isolated from Green Barrel Tunicate.</title>
        <authorList>
            <person name="Gan H.Y."/>
        </authorList>
    </citation>
    <scope>NUCLEOTIDE SEQUENCE [LARGE SCALE GENOMIC DNA]</scope>
    <source>
        <strain evidence="2 3">UMTGB225</strain>
    </source>
</reference>
<dbReference type="InterPro" id="IPR028973">
    <property type="entry name" value="PhnB-like"/>
</dbReference>
<protein>
    <submittedName>
        <fullName evidence="2">3-demethylubiquinone-9 3-methyltransferase</fullName>
    </submittedName>
</protein>
<dbReference type="PANTHER" id="PTHR33990">
    <property type="entry name" value="PROTEIN YJDN-RELATED"/>
    <property type="match status" value="1"/>
</dbReference>
<feature type="domain" description="PhnB-like" evidence="1">
    <location>
        <begin position="2"/>
        <end position="116"/>
    </location>
</feature>
<dbReference type="PATRIC" id="fig|472175.3.peg.548"/>
<dbReference type="PIRSF" id="PIRSF021700">
    <property type="entry name" value="3_dmu_93_MTrfase"/>
    <property type="match status" value="1"/>
</dbReference>
<dbReference type="Pfam" id="PF06983">
    <property type="entry name" value="3-dmu-9_3-mt"/>
    <property type="match status" value="1"/>
</dbReference>
<dbReference type="GO" id="GO:0008168">
    <property type="term" value="F:methyltransferase activity"/>
    <property type="evidence" value="ECO:0007669"/>
    <property type="project" value="UniProtKB-KW"/>
</dbReference>
<dbReference type="CDD" id="cd06588">
    <property type="entry name" value="PhnB_like"/>
    <property type="match status" value="1"/>
</dbReference>
<dbReference type="AlphaFoldDB" id="A0A084U976"/>
<dbReference type="InterPro" id="IPR009725">
    <property type="entry name" value="3_dmu_93_MTrfase"/>
</dbReference>
<dbReference type="GO" id="GO:0032259">
    <property type="term" value="P:methylation"/>
    <property type="evidence" value="ECO:0007669"/>
    <property type="project" value="UniProtKB-KW"/>
</dbReference>
<name>A0A084U976_9HYPH</name>
<dbReference type="OrthoDB" id="9806473at2"/>
<dbReference type="eggNOG" id="COG3865">
    <property type="taxonomic scope" value="Bacteria"/>
</dbReference>
<dbReference type="STRING" id="472175.EL18_00528"/>
<keyword evidence="2" id="KW-0489">Methyltransferase</keyword>
<sequence>MKSAPFIWFDRDMEEALRFYVSLFEDAHIDFLNDQPMPPGTPPEQRVRFGGFTLQGQQYLALQAQTDEALNHRFSIMVSCDTQPEIDRLWDALGEGGVFEQCGWVRDRWGLSWQIVPRRLFDLMNSDDLSVVARVGQAMLGMARLEIAKLEAAARD</sequence>
<dbReference type="EMBL" id="JMQM01000001">
    <property type="protein sequence ID" value="KFB09512.1"/>
    <property type="molecule type" value="Genomic_DNA"/>
</dbReference>
<evidence type="ECO:0000313" key="3">
    <source>
        <dbReference type="Proteomes" id="UP000053675"/>
    </source>
</evidence>
<comment type="caution">
    <text evidence="2">The sequence shown here is derived from an EMBL/GenBank/DDBJ whole genome shotgun (WGS) entry which is preliminary data.</text>
</comment>
<dbReference type="Gene3D" id="3.10.180.10">
    <property type="entry name" value="2,3-Dihydroxybiphenyl 1,2-Dioxygenase, domain 1"/>
    <property type="match status" value="1"/>
</dbReference>
<keyword evidence="3" id="KW-1185">Reference proteome</keyword>
<organism evidence="2 3">
    <name type="scientific">Nitratireductor basaltis</name>
    <dbReference type="NCBI Taxonomy" id="472175"/>
    <lineage>
        <taxon>Bacteria</taxon>
        <taxon>Pseudomonadati</taxon>
        <taxon>Pseudomonadota</taxon>
        <taxon>Alphaproteobacteria</taxon>
        <taxon>Hyphomicrobiales</taxon>
        <taxon>Phyllobacteriaceae</taxon>
        <taxon>Nitratireductor</taxon>
    </lineage>
</organism>
<dbReference type="Proteomes" id="UP000053675">
    <property type="component" value="Unassembled WGS sequence"/>
</dbReference>
<dbReference type="RefSeq" id="WP_036479494.1">
    <property type="nucleotide sequence ID" value="NZ_JMQM01000001.1"/>
</dbReference>
<keyword evidence="2" id="KW-0830">Ubiquinone</keyword>
<proteinExistence type="predicted"/>
<evidence type="ECO:0000259" key="1">
    <source>
        <dbReference type="Pfam" id="PF06983"/>
    </source>
</evidence>
<dbReference type="SUPFAM" id="SSF54593">
    <property type="entry name" value="Glyoxalase/Bleomycin resistance protein/Dihydroxybiphenyl dioxygenase"/>
    <property type="match status" value="1"/>
</dbReference>
<dbReference type="InterPro" id="IPR029068">
    <property type="entry name" value="Glyas_Bleomycin-R_OHBP_Dase"/>
</dbReference>
<keyword evidence="2" id="KW-0808">Transferase</keyword>
<accession>A0A084U976</accession>
<gene>
    <name evidence="2" type="ORF">EL18_00528</name>
</gene>
<evidence type="ECO:0000313" key="2">
    <source>
        <dbReference type="EMBL" id="KFB09512.1"/>
    </source>
</evidence>